<dbReference type="EMBL" id="BK016138">
    <property type="protein sequence ID" value="DAF97937.1"/>
    <property type="molecule type" value="Genomic_DNA"/>
</dbReference>
<evidence type="ECO:0000313" key="1">
    <source>
        <dbReference type="EMBL" id="DAF97937.1"/>
    </source>
</evidence>
<organism evidence="1">
    <name type="scientific">Myoviridae sp. ctvxP16</name>
    <dbReference type="NCBI Taxonomy" id="2825205"/>
    <lineage>
        <taxon>Viruses</taxon>
        <taxon>Duplodnaviria</taxon>
        <taxon>Heunggongvirae</taxon>
        <taxon>Uroviricota</taxon>
        <taxon>Caudoviricetes</taxon>
    </lineage>
</organism>
<name>A0A8S5UTY3_9CAUD</name>
<reference evidence="1" key="1">
    <citation type="journal article" date="2021" name="Proc. Natl. Acad. Sci. U.S.A.">
        <title>A Catalog of Tens of Thousands of Viruses from Human Metagenomes Reveals Hidden Associations with Chronic Diseases.</title>
        <authorList>
            <person name="Tisza M.J."/>
            <person name="Buck C.B."/>
        </authorList>
    </citation>
    <scope>NUCLEOTIDE SEQUENCE</scope>
    <source>
        <strain evidence="1">CtvxP16</strain>
    </source>
</reference>
<protein>
    <submittedName>
        <fullName evidence="1">Tail tube protein</fullName>
    </submittedName>
</protein>
<accession>A0A8S5UTY3</accession>
<proteinExistence type="predicted"/>
<sequence>MSNGNDPKKIITRGLATIATQKLNDEQKGYSTTRNTWDGQHECTITPNQDKTLLPSGNNPAWAEIRGPVICDVELKIYAIPIEKMQELLSVEYSEADGVSFSSDADSIFVGMDIIVDAQSTAGRSKRKTTLYKVSFDLPEISAKSVAEGDVAVADLTLKGKAYPVFYTKADGKQGDKTLTIIDSTKQSTAWAARENTIIFPTAAATTPTETA</sequence>